<comment type="caution">
    <text evidence="2">The sequence shown here is derived from an EMBL/GenBank/DDBJ whole genome shotgun (WGS) entry which is preliminary data.</text>
</comment>
<dbReference type="SUPFAM" id="SSF54593">
    <property type="entry name" value="Glyoxalase/Bleomycin resistance protein/Dihydroxybiphenyl dioxygenase"/>
    <property type="match status" value="1"/>
</dbReference>
<dbReference type="Proteomes" id="UP000253782">
    <property type="component" value="Unassembled WGS sequence"/>
</dbReference>
<dbReference type="InterPro" id="IPR004360">
    <property type="entry name" value="Glyas_Fos-R_dOase_dom"/>
</dbReference>
<accession>A0A369UQ74</accession>
<dbReference type="Pfam" id="PF00903">
    <property type="entry name" value="Glyoxalase"/>
    <property type="match status" value="1"/>
</dbReference>
<dbReference type="EMBL" id="QQAH01000009">
    <property type="protein sequence ID" value="RDD81770.1"/>
    <property type="molecule type" value="Genomic_DNA"/>
</dbReference>
<dbReference type="PROSITE" id="PS51819">
    <property type="entry name" value="VOC"/>
    <property type="match status" value="1"/>
</dbReference>
<dbReference type="AlphaFoldDB" id="A0A369UQ74"/>
<evidence type="ECO:0000313" key="2">
    <source>
        <dbReference type="EMBL" id="RDD81770.1"/>
    </source>
</evidence>
<dbReference type="RefSeq" id="WP_114845637.1">
    <property type="nucleotide sequence ID" value="NZ_JBHSPE010000005.1"/>
</dbReference>
<organism evidence="2 3">
    <name type="scientific">Dyella tabacisoli</name>
    <dbReference type="NCBI Taxonomy" id="2282381"/>
    <lineage>
        <taxon>Bacteria</taxon>
        <taxon>Pseudomonadati</taxon>
        <taxon>Pseudomonadota</taxon>
        <taxon>Gammaproteobacteria</taxon>
        <taxon>Lysobacterales</taxon>
        <taxon>Rhodanobacteraceae</taxon>
        <taxon>Dyella</taxon>
    </lineage>
</organism>
<protein>
    <submittedName>
        <fullName evidence="2">Glyoxalase</fullName>
    </submittedName>
</protein>
<feature type="domain" description="VOC" evidence="1">
    <location>
        <begin position="19"/>
        <end position="132"/>
    </location>
</feature>
<sequence length="153" mass="16799">MPTENSFLHGPDNQSMPAATVIPVLHYPDVIAASKWLCRTFGFTERLRIGSHRIQLNVGHAAIVVAESPDAFLHPGTVSHSVMVRVASVDQHCKKARSMGAKIISEPTSFPYGERQYNVADMANHVWTFSQTESNVDPSAWGGQWVSSNEKPA</sequence>
<proteinExistence type="predicted"/>
<dbReference type="Gene3D" id="3.30.720.120">
    <property type="match status" value="1"/>
</dbReference>
<keyword evidence="3" id="KW-1185">Reference proteome</keyword>
<dbReference type="InterPro" id="IPR029068">
    <property type="entry name" value="Glyas_Bleomycin-R_OHBP_Dase"/>
</dbReference>
<dbReference type="Gene3D" id="3.30.720.110">
    <property type="match status" value="1"/>
</dbReference>
<name>A0A369UQ74_9GAMM</name>
<gene>
    <name evidence="2" type="ORF">DVJ77_11495</name>
</gene>
<evidence type="ECO:0000259" key="1">
    <source>
        <dbReference type="PROSITE" id="PS51819"/>
    </source>
</evidence>
<dbReference type="InterPro" id="IPR037523">
    <property type="entry name" value="VOC_core"/>
</dbReference>
<evidence type="ECO:0000313" key="3">
    <source>
        <dbReference type="Proteomes" id="UP000253782"/>
    </source>
</evidence>
<reference evidence="2 3" key="1">
    <citation type="submission" date="2018-07" db="EMBL/GenBank/DDBJ databases">
        <title>Dyella tabacisoli L4-6T, whole genome shotgun sequence.</title>
        <authorList>
            <person name="Zhou X.-K."/>
            <person name="Li W.-J."/>
            <person name="Duan Y.-Q."/>
        </authorList>
    </citation>
    <scope>NUCLEOTIDE SEQUENCE [LARGE SCALE GENOMIC DNA]</scope>
    <source>
        <strain evidence="2 3">L4-6</strain>
    </source>
</reference>
<dbReference type="OrthoDB" id="9806868at2"/>